<sequence>MQSAIIAFEKGFRHTAFGLPVKRPVAMSRPFKHKPEPVLFEKMPIIIEVNLVSALRYLIATKLSQIVDSYTVKPIEHSKRLKVNLKIRAGHSCRIMHDVMTALDAAEFGRVKREG</sequence>
<accession>A0ABW3PE82</accession>
<dbReference type="Proteomes" id="UP001597206">
    <property type="component" value="Unassembled WGS sequence"/>
</dbReference>
<gene>
    <name evidence="1" type="ORF">ACFQ2T_09420</name>
</gene>
<organism evidence="1 2">
    <name type="scientific">Methylophilus flavus</name>
    <dbReference type="NCBI Taxonomy" id="640084"/>
    <lineage>
        <taxon>Bacteria</taxon>
        <taxon>Pseudomonadati</taxon>
        <taxon>Pseudomonadota</taxon>
        <taxon>Betaproteobacteria</taxon>
        <taxon>Nitrosomonadales</taxon>
        <taxon>Methylophilaceae</taxon>
        <taxon>Methylophilus</taxon>
    </lineage>
</organism>
<name>A0ABW3PE82_9PROT</name>
<comment type="caution">
    <text evidence="1">The sequence shown here is derived from an EMBL/GenBank/DDBJ whole genome shotgun (WGS) entry which is preliminary data.</text>
</comment>
<reference evidence="2" key="1">
    <citation type="journal article" date="2019" name="Int. J. Syst. Evol. Microbiol.">
        <title>The Global Catalogue of Microorganisms (GCM) 10K type strain sequencing project: providing services to taxonomists for standard genome sequencing and annotation.</title>
        <authorList>
            <consortium name="The Broad Institute Genomics Platform"/>
            <consortium name="The Broad Institute Genome Sequencing Center for Infectious Disease"/>
            <person name="Wu L."/>
            <person name="Ma J."/>
        </authorList>
    </citation>
    <scope>NUCLEOTIDE SEQUENCE [LARGE SCALE GENOMIC DNA]</scope>
    <source>
        <strain evidence="2">CCUG 58411</strain>
    </source>
</reference>
<dbReference type="EMBL" id="JBHTLN010000001">
    <property type="protein sequence ID" value="MFD1122720.1"/>
    <property type="molecule type" value="Genomic_DNA"/>
</dbReference>
<dbReference type="RefSeq" id="WP_379033565.1">
    <property type="nucleotide sequence ID" value="NZ_JBHTLN010000001.1"/>
</dbReference>
<protein>
    <submittedName>
        <fullName evidence="1">Uncharacterized protein</fullName>
    </submittedName>
</protein>
<evidence type="ECO:0000313" key="1">
    <source>
        <dbReference type="EMBL" id="MFD1122720.1"/>
    </source>
</evidence>
<keyword evidence="2" id="KW-1185">Reference proteome</keyword>
<proteinExistence type="predicted"/>
<evidence type="ECO:0000313" key="2">
    <source>
        <dbReference type="Proteomes" id="UP001597206"/>
    </source>
</evidence>